<comment type="catalytic activity">
    <reaction evidence="7">
        <text>L-threonyl-[protein] + ATP = O-phospho-L-threonyl-[protein] + ADP + H(+)</text>
        <dbReference type="Rhea" id="RHEA:46608"/>
        <dbReference type="Rhea" id="RHEA-COMP:11060"/>
        <dbReference type="Rhea" id="RHEA-COMP:11605"/>
        <dbReference type="ChEBI" id="CHEBI:15378"/>
        <dbReference type="ChEBI" id="CHEBI:30013"/>
        <dbReference type="ChEBI" id="CHEBI:30616"/>
        <dbReference type="ChEBI" id="CHEBI:61977"/>
        <dbReference type="ChEBI" id="CHEBI:456216"/>
        <dbReference type="EC" id="2.7.11.1"/>
    </reaction>
</comment>
<keyword evidence="2" id="KW-0723">Serine/threonine-protein kinase</keyword>
<dbReference type="PANTHER" id="PTHR24419">
    <property type="entry name" value="INTERLEUKIN-1 RECEPTOR-ASSOCIATED KINASE"/>
    <property type="match status" value="1"/>
</dbReference>
<keyword evidence="11" id="KW-1185">Reference proteome</keyword>
<dbReference type="GO" id="GO:0005634">
    <property type="term" value="C:nucleus"/>
    <property type="evidence" value="ECO:0007669"/>
    <property type="project" value="TreeGrafter"/>
</dbReference>
<proteinExistence type="predicted"/>
<dbReference type="GO" id="GO:0005524">
    <property type="term" value="F:ATP binding"/>
    <property type="evidence" value="ECO:0007669"/>
    <property type="project" value="UniProtKB-KW"/>
</dbReference>
<dbReference type="EnsemblMetazoa" id="SMAR000824-RA">
    <property type="protein sequence ID" value="SMAR000824-PA"/>
    <property type="gene ID" value="SMAR000824"/>
</dbReference>
<sequence>MDFSSSDYSFRPSYTNVNSESSNSTFRDSDHDLLVKTTVVQTYGRKNRVVFGDKLEEANSLKKRNVFNNSNEESPGDPFDRLFRNFSNQNRCNITMRKKCSNLRSTASPKQNQHSKKMKLTVCEFLEEISSEIDVDGFISPVFKKKCDKKKLNVKEKSVKENSVKEKYVKERELKLDPRYHQNWNDIENTMLLVEGTSKNKNKPNDDDEENLSTTLMTEESLIQKKNTSTKQKHHNDTRSYGILRKKSVQTTSTPYTYRSTLKPTFGTCDISALTTYDENNDDFDEMDSTISLCKEKNQIKECAVVLTRLKHSLVEKINGPSLKNANTAGFENLCRSFENMSTTHGKKNSSLTFRLPLESDLSDITEETEGAVPPAKQKTSVNRIKSSVSITKHDMSPNKPIKSKNLLSSVLKQQPKRSLSPDFETIFDKSGKTKVPRFVLPRSKELDVRNENFHRRTTLLAALTPHDTSIAGKSICGPSNVLLHCGQEKPIQFSNFLKNYSSIKKIDEGSYGEVFKATNIKKEEIVLKIQPICEGEDNNFDCNWPEVVCTCRLSELRYDGENSTSNFIRVNKVACLQGTFPKPLLKMWDDYADQFGTESDRPNYNSQQKYLGYEIENGGPNLETYRFSSMSQAVSVFLQIAAALAVAEKAVKFEHRDLHWGNILVKDTQESYIAFTFNGGAMQIISHKVRATMIDFGLSRLEEDCAVFVELDKQDIMSGTGDYQFDIYRKMQGLIGNDWGNFYPKTNIMWLHYLVDKLLTSKTYSSRSRAHILAKKQLEYWADEILNYDSASVFVALNSQFFK</sequence>
<name>T1IIX0_STRMM</name>
<reference evidence="10" key="2">
    <citation type="submission" date="2015-02" db="UniProtKB">
        <authorList>
            <consortium name="EnsemblMetazoa"/>
        </authorList>
    </citation>
    <scope>IDENTIFICATION</scope>
</reference>
<keyword evidence="6" id="KW-0067">ATP-binding</keyword>
<dbReference type="GO" id="GO:0072354">
    <property type="term" value="F:histone H3T3 kinase activity"/>
    <property type="evidence" value="ECO:0007669"/>
    <property type="project" value="TreeGrafter"/>
</dbReference>
<organism evidence="10 11">
    <name type="scientific">Strigamia maritima</name>
    <name type="common">European centipede</name>
    <name type="synonym">Geophilus maritimus</name>
    <dbReference type="NCBI Taxonomy" id="126957"/>
    <lineage>
        <taxon>Eukaryota</taxon>
        <taxon>Metazoa</taxon>
        <taxon>Ecdysozoa</taxon>
        <taxon>Arthropoda</taxon>
        <taxon>Myriapoda</taxon>
        <taxon>Chilopoda</taxon>
        <taxon>Pleurostigmophora</taxon>
        <taxon>Geophilomorpha</taxon>
        <taxon>Linotaeniidae</taxon>
        <taxon>Strigamia</taxon>
    </lineage>
</organism>
<dbReference type="GO" id="GO:0035556">
    <property type="term" value="P:intracellular signal transduction"/>
    <property type="evidence" value="ECO:0007669"/>
    <property type="project" value="TreeGrafter"/>
</dbReference>
<evidence type="ECO:0000259" key="9">
    <source>
        <dbReference type="PROSITE" id="PS50011"/>
    </source>
</evidence>
<dbReference type="GO" id="GO:0000278">
    <property type="term" value="P:mitotic cell cycle"/>
    <property type="evidence" value="ECO:0007669"/>
    <property type="project" value="TreeGrafter"/>
</dbReference>
<dbReference type="EMBL" id="JH430212">
    <property type="status" value="NOT_ANNOTATED_CDS"/>
    <property type="molecule type" value="Genomic_DNA"/>
</dbReference>
<dbReference type="AlphaFoldDB" id="T1IIX0"/>
<evidence type="ECO:0000256" key="8">
    <source>
        <dbReference type="ARBA" id="ARBA00048679"/>
    </source>
</evidence>
<reference evidence="11" key="1">
    <citation type="submission" date="2011-05" db="EMBL/GenBank/DDBJ databases">
        <authorList>
            <person name="Richards S.R."/>
            <person name="Qu J."/>
            <person name="Jiang H."/>
            <person name="Jhangiani S.N."/>
            <person name="Agravi P."/>
            <person name="Goodspeed R."/>
            <person name="Gross S."/>
            <person name="Mandapat C."/>
            <person name="Jackson L."/>
            <person name="Mathew T."/>
            <person name="Pu L."/>
            <person name="Thornton R."/>
            <person name="Saada N."/>
            <person name="Wilczek-Boney K.B."/>
            <person name="Lee S."/>
            <person name="Kovar C."/>
            <person name="Wu Y."/>
            <person name="Scherer S.E."/>
            <person name="Worley K.C."/>
            <person name="Muzny D.M."/>
            <person name="Gibbs R."/>
        </authorList>
    </citation>
    <scope>NUCLEOTIDE SEQUENCE</scope>
    <source>
        <strain evidence="11">Brora</strain>
    </source>
</reference>
<dbReference type="InterPro" id="IPR024604">
    <property type="entry name" value="GSG2_C"/>
</dbReference>
<keyword evidence="4" id="KW-0547">Nucleotide-binding</keyword>
<dbReference type="STRING" id="126957.T1IIX0"/>
<dbReference type="InterPro" id="IPR011009">
    <property type="entry name" value="Kinase-like_dom_sf"/>
</dbReference>
<dbReference type="eggNOG" id="KOG2464">
    <property type="taxonomic scope" value="Eukaryota"/>
</dbReference>
<dbReference type="InterPro" id="IPR000719">
    <property type="entry name" value="Prot_kinase_dom"/>
</dbReference>
<protein>
    <recommendedName>
        <fullName evidence="1">non-specific serine/threonine protein kinase</fullName>
        <ecNumber evidence="1">2.7.11.1</ecNumber>
    </recommendedName>
</protein>
<evidence type="ECO:0000313" key="11">
    <source>
        <dbReference type="Proteomes" id="UP000014500"/>
    </source>
</evidence>
<dbReference type="Pfam" id="PF12330">
    <property type="entry name" value="Haspin_kinase"/>
    <property type="match status" value="1"/>
</dbReference>
<evidence type="ECO:0000256" key="6">
    <source>
        <dbReference type="ARBA" id="ARBA00022840"/>
    </source>
</evidence>
<evidence type="ECO:0000313" key="10">
    <source>
        <dbReference type="EnsemblMetazoa" id="SMAR000824-PA"/>
    </source>
</evidence>
<dbReference type="PANTHER" id="PTHR24419:SF18">
    <property type="entry name" value="SERINE_THREONINE-PROTEIN KINASE HASPIN"/>
    <property type="match status" value="1"/>
</dbReference>
<dbReference type="EC" id="2.7.11.1" evidence="1"/>
<feature type="domain" description="Protein kinase" evidence="9">
    <location>
        <begin position="501"/>
        <end position="804"/>
    </location>
</feature>
<evidence type="ECO:0000256" key="3">
    <source>
        <dbReference type="ARBA" id="ARBA00022679"/>
    </source>
</evidence>
<dbReference type="PROSITE" id="PS50011">
    <property type="entry name" value="PROTEIN_KINASE_DOM"/>
    <property type="match status" value="1"/>
</dbReference>
<accession>T1IIX0</accession>
<keyword evidence="5" id="KW-0418">Kinase</keyword>
<dbReference type="SUPFAM" id="SSF56112">
    <property type="entry name" value="Protein kinase-like (PK-like)"/>
    <property type="match status" value="1"/>
</dbReference>
<dbReference type="Gene3D" id="3.30.200.20">
    <property type="entry name" value="Phosphorylase Kinase, domain 1"/>
    <property type="match status" value="1"/>
</dbReference>
<evidence type="ECO:0000256" key="2">
    <source>
        <dbReference type="ARBA" id="ARBA00022527"/>
    </source>
</evidence>
<dbReference type="HOGENOM" id="CLU_350339_0_0_1"/>
<dbReference type="Gene3D" id="1.10.510.10">
    <property type="entry name" value="Transferase(Phosphotransferase) domain 1"/>
    <property type="match status" value="1"/>
</dbReference>
<dbReference type="SMART" id="SM01331">
    <property type="entry name" value="DUF3635"/>
    <property type="match status" value="1"/>
</dbReference>
<evidence type="ECO:0000256" key="4">
    <source>
        <dbReference type="ARBA" id="ARBA00022741"/>
    </source>
</evidence>
<comment type="catalytic activity">
    <reaction evidence="8">
        <text>L-seryl-[protein] + ATP = O-phospho-L-seryl-[protein] + ADP + H(+)</text>
        <dbReference type="Rhea" id="RHEA:17989"/>
        <dbReference type="Rhea" id="RHEA-COMP:9863"/>
        <dbReference type="Rhea" id="RHEA-COMP:11604"/>
        <dbReference type="ChEBI" id="CHEBI:15378"/>
        <dbReference type="ChEBI" id="CHEBI:29999"/>
        <dbReference type="ChEBI" id="CHEBI:30616"/>
        <dbReference type="ChEBI" id="CHEBI:83421"/>
        <dbReference type="ChEBI" id="CHEBI:456216"/>
        <dbReference type="EC" id="2.7.11.1"/>
    </reaction>
</comment>
<evidence type="ECO:0000256" key="1">
    <source>
        <dbReference type="ARBA" id="ARBA00012513"/>
    </source>
</evidence>
<dbReference type="SMART" id="SM00220">
    <property type="entry name" value="S_TKc"/>
    <property type="match status" value="1"/>
</dbReference>
<dbReference type="Proteomes" id="UP000014500">
    <property type="component" value="Unassembled WGS sequence"/>
</dbReference>
<evidence type="ECO:0000256" key="5">
    <source>
        <dbReference type="ARBA" id="ARBA00022777"/>
    </source>
</evidence>
<dbReference type="GO" id="GO:0005737">
    <property type="term" value="C:cytoplasm"/>
    <property type="evidence" value="ECO:0007669"/>
    <property type="project" value="TreeGrafter"/>
</dbReference>
<keyword evidence="3" id="KW-0808">Transferase</keyword>
<evidence type="ECO:0000256" key="7">
    <source>
        <dbReference type="ARBA" id="ARBA00047899"/>
    </source>
</evidence>